<dbReference type="GO" id="GO:0016787">
    <property type="term" value="F:hydrolase activity"/>
    <property type="evidence" value="ECO:0007669"/>
    <property type="project" value="UniProtKB-KW"/>
</dbReference>
<evidence type="ECO:0000256" key="2">
    <source>
        <dbReference type="ARBA" id="ARBA00004123"/>
    </source>
</evidence>
<organism evidence="10 11">
    <name type="scientific">Plutella xylostella</name>
    <name type="common">Diamondback moth</name>
    <name type="synonym">Plutella maculipennis</name>
    <dbReference type="NCBI Taxonomy" id="51655"/>
    <lineage>
        <taxon>Eukaryota</taxon>
        <taxon>Metazoa</taxon>
        <taxon>Ecdysozoa</taxon>
        <taxon>Arthropoda</taxon>
        <taxon>Hexapoda</taxon>
        <taxon>Insecta</taxon>
        <taxon>Pterygota</taxon>
        <taxon>Neoptera</taxon>
        <taxon>Endopterygota</taxon>
        <taxon>Lepidoptera</taxon>
        <taxon>Glossata</taxon>
        <taxon>Ditrysia</taxon>
        <taxon>Yponomeutoidea</taxon>
        <taxon>Plutellidae</taxon>
        <taxon>Plutella</taxon>
    </lineage>
</organism>
<dbReference type="PANTHER" id="PTHR22930">
    <property type="match status" value="1"/>
</dbReference>
<proteinExistence type="inferred from homology"/>
<feature type="domain" description="DUF8040" evidence="9">
    <location>
        <begin position="32"/>
        <end position="110"/>
    </location>
</feature>
<comment type="cofactor">
    <cofactor evidence="1">
        <name>a divalent metal cation</name>
        <dbReference type="ChEBI" id="CHEBI:60240"/>
    </cofactor>
</comment>
<dbReference type="InterPro" id="IPR027806">
    <property type="entry name" value="HARBI1_dom"/>
</dbReference>
<keyword evidence="6" id="KW-0378">Hydrolase</keyword>
<keyword evidence="11" id="KW-1185">Reference proteome</keyword>
<evidence type="ECO:0000259" key="8">
    <source>
        <dbReference type="Pfam" id="PF13359"/>
    </source>
</evidence>
<evidence type="ECO:0000256" key="1">
    <source>
        <dbReference type="ARBA" id="ARBA00001968"/>
    </source>
</evidence>
<dbReference type="InterPro" id="IPR045249">
    <property type="entry name" value="HARBI1-like"/>
</dbReference>
<evidence type="ECO:0000313" key="11">
    <source>
        <dbReference type="Proteomes" id="UP000653454"/>
    </source>
</evidence>
<accession>A0A8S4F8A4</accession>
<evidence type="ECO:0000256" key="5">
    <source>
        <dbReference type="ARBA" id="ARBA00022723"/>
    </source>
</evidence>
<comment type="subcellular location">
    <subcellularLocation>
        <location evidence="2">Nucleus</location>
    </subcellularLocation>
</comment>
<comment type="caution">
    <text evidence="10">The sequence shown here is derived from an EMBL/GenBank/DDBJ whole genome shotgun (WGS) entry which is preliminary data.</text>
</comment>
<keyword evidence="7" id="KW-0539">Nucleus</keyword>
<dbReference type="Pfam" id="PF26138">
    <property type="entry name" value="DUF8040"/>
    <property type="match status" value="1"/>
</dbReference>
<name>A0A8S4F8A4_PLUXY</name>
<evidence type="ECO:0000313" key="10">
    <source>
        <dbReference type="EMBL" id="CAG9124578.1"/>
    </source>
</evidence>
<dbReference type="GO" id="GO:0046872">
    <property type="term" value="F:metal ion binding"/>
    <property type="evidence" value="ECO:0007669"/>
    <property type="project" value="UniProtKB-KW"/>
</dbReference>
<evidence type="ECO:0000256" key="7">
    <source>
        <dbReference type="ARBA" id="ARBA00023242"/>
    </source>
</evidence>
<evidence type="ECO:0000256" key="3">
    <source>
        <dbReference type="ARBA" id="ARBA00006958"/>
    </source>
</evidence>
<evidence type="ECO:0000256" key="4">
    <source>
        <dbReference type="ARBA" id="ARBA00022722"/>
    </source>
</evidence>
<keyword evidence="5" id="KW-0479">Metal-binding</keyword>
<dbReference type="Pfam" id="PF13359">
    <property type="entry name" value="DDE_Tnp_4"/>
    <property type="match status" value="1"/>
</dbReference>
<gene>
    <name evidence="10" type="ORF">PLXY2_LOCUS8205</name>
</gene>
<dbReference type="Proteomes" id="UP000653454">
    <property type="component" value="Unassembled WGS sequence"/>
</dbReference>
<dbReference type="GO" id="GO:0005634">
    <property type="term" value="C:nucleus"/>
    <property type="evidence" value="ECO:0007669"/>
    <property type="project" value="UniProtKB-SubCell"/>
</dbReference>
<comment type="similarity">
    <text evidence="3">Belongs to the HARBI1 family.</text>
</comment>
<dbReference type="PANTHER" id="PTHR22930:SF85">
    <property type="entry name" value="GH03217P-RELATED"/>
    <property type="match status" value="1"/>
</dbReference>
<dbReference type="InterPro" id="IPR058353">
    <property type="entry name" value="DUF8040"/>
</dbReference>
<dbReference type="AlphaFoldDB" id="A0A8S4F8A4"/>
<protein>
    <submittedName>
        <fullName evidence="10">(diamondback moth) hypothetical protein</fullName>
    </submittedName>
</protein>
<dbReference type="EMBL" id="CAJHNJ030000030">
    <property type="protein sequence ID" value="CAG9124578.1"/>
    <property type="molecule type" value="Genomic_DNA"/>
</dbReference>
<evidence type="ECO:0000256" key="6">
    <source>
        <dbReference type="ARBA" id="ARBA00022801"/>
    </source>
</evidence>
<sequence length="229" mass="26344">MVEEERQTRRDTRAASRRVMLRRIFDHTALTETEFRCRYRLSNQAFQFLCEELEAKTTLRGTERMSLQHKVLCALSFYATGSYQRAVGMGKHVGQTTISKYVTEVTNALTCPDLVNSHIHFPTTTQERIDTKKKVCDSDCKIISINPKYGGATHDAFVWENSKVRQFVENLYNTGEQGWLLGDSGYPQRPWLMTPITDAAEESPEAKYNRIHGKARVLIENTFGRLKNK</sequence>
<feature type="domain" description="DDE Tnp4" evidence="8">
    <location>
        <begin position="135"/>
        <end position="229"/>
    </location>
</feature>
<dbReference type="GO" id="GO:0004518">
    <property type="term" value="F:nuclease activity"/>
    <property type="evidence" value="ECO:0007669"/>
    <property type="project" value="UniProtKB-KW"/>
</dbReference>
<keyword evidence="4" id="KW-0540">Nuclease</keyword>
<reference evidence="10" key="1">
    <citation type="submission" date="2020-11" db="EMBL/GenBank/DDBJ databases">
        <authorList>
            <person name="Whiteford S."/>
        </authorList>
    </citation>
    <scope>NUCLEOTIDE SEQUENCE</scope>
</reference>
<evidence type="ECO:0000259" key="9">
    <source>
        <dbReference type="Pfam" id="PF26138"/>
    </source>
</evidence>